<proteinExistence type="predicted"/>
<gene>
    <name evidence="2" type="ORF">Adu01nite_47950</name>
</gene>
<dbReference type="Proteomes" id="UP000637628">
    <property type="component" value="Unassembled WGS sequence"/>
</dbReference>
<reference evidence="2 3" key="1">
    <citation type="submission" date="2021-01" db="EMBL/GenBank/DDBJ databases">
        <title>Whole genome shotgun sequence of Actinoplanes durhamensis NBRC 14914.</title>
        <authorList>
            <person name="Komaki H."/>
            <person name="Tamura T."/>
        </authorList>
    </citation>
    <scope>NUCLEOTIDE SEQUENCE [LARGE SCALE GENOMIC DNA]</scope>
    <source>
        <strain evidence="2 3">NBRC 14914</strain>
    </source>
</reference>
<evidence type="ECO:0000256" key="1">
    <source>
        <dbReference type="SAM" id="MobiDB-lite"/>
    </source>
</evidence>
<accession>A0ABQ3Z0Y8</accession>
<evidence type="ECO:0000313" key="2">
    <source>
        <dbReference type="EMBL" id="GIE03445.1"/>
    </source>
</evidence>
<sequence>MLQAGLAGLIPVIVTLILAIEILKVLSLTIAPERSTGWSKARTMGLGPAISTDLMGPPVETVPLPVEEPALIHAYADTVRVRAPRTATVTMPTLRAAALVAGTRTSNIASPPLTSGGADLVAGHARRDPKKQRE</sequence>
<feature type="region of interest" description="Disordered" evidence="1">
    <location>
        <begin position="106"/>
        <end position="134"/>
    </location>
</feature>
<organism evidence="2 3">
    <name type="scientific">Paractinoplanes durhamensis</name>
    <dbReference type="NCBI Taxonomy" id="113563"/>
    <lineage>
        <taxon>Bacteria</taxon>
        <taxon>Bacillati</taxon>
        <taxon>Actinomycetota</taxon>
        <taxon>Actinomycetes</taxon>
        <taxon>Micromonosporales</taxon>
        <taxon>Micromonosporaceae</taxon>
        <taxon>Paractinoplanes</taxon>
    </lineage>
</organism>
<protein>
    <submittedName>
        <fullName evidence="2">Uncharacterized protein</fullName>
    </submittedName>
</protein>
<name>A0ABQ3Z0Y8_9ACTN</name>
<evidence type="ECO:0000313" key="3">
    <source>
        <dbReference type="Proteomes" id="UP000637628"/>
    </source>
</evidence>
<dbReference type="EMBL" id="BOML01000038">
    <property type="protein sequence ID" value="GIE03445.1"/>
    <property type="molecule type" value="Genomic_DNA"/>
</dbReference>
<keyword evidence="3" id="KW-1185">Reference proteome</keyword>
<comment type="caution">
    <text evidence="2">The sequence shown here is derived from an EMBL/GenBank/DDBJ whole genome shotgun (WGS) entry which is preliminary data.</text>
</comment>